<dbReference type="EMBL" id="WVIE01000006">
    <property type="protein sequence ID" value="NDJ17053.1"/>
    <property type="molecule type" value="Genomic_DNA"/>
</dbReference>
<evidence type="ECO:0000256" key="1">
    <source>
        <dbReference type="SAM" id="Coils"/>
    </source>
</evidence>
<dbReference type="Proteomes" id="UP000646053">
    <property type="component" value="Unassembled WGS sequence"/>
</dbReference>
<gene>
    <name evidence="3" type="ORF">GS601_07085</name>
</gene>
<evidence type="ECO:0000313" key="3">
    <source>
        <dbReference type="EMBL" id="NDJ17053.1"/>
    </source>
</evidence>
<feature type="coiled-coil region" evidence="1">
    <location>
        <begin position="46"/>
        <end position="133"/>
    </location>
</feature>
<organism evidence="3 4">
    <name type="scientific">Myxacorys almedinensis A</name>
    <dbReference type="NCBI Taxonomy" id="2690445"/>
    <lineage>
        <taxon>Bacteria</taxon>
        <taxon>Bacillati</taxon>
        <taxon>Cyanobacteriota</taxon>
        <taxon>Cyanophyceae</taxon>
        <taxon>Leptolyngbyales</taxon>
        <taxon>Leptolyngbyaceae</taxon>
        <taxon>Myxacorys</taxon>
        <taxon>Myxacorys almedinensis</taxon>
    </lineage>
</organism>
<keyword evidence="2" id="KW-0472">Membrane</keyword>
<feature type="coiled-coil region" evidence="1">
    <location>
        <begin position="159"/>
        <end position="193"/>
    </location>
</feature>
<protein>
    <submittedName>
        <fullName evidence="3">Uncharacterized protein</fullName>
    </submittedName>
</protein>
<proteinExistence type="predicted"/>
<evidence type="ECO:0000313" key="4">
    <source>
        <dbReference type="Proteomes" id="UP000646053"/>
    </source>
</evidence>
<sequence length="293" mass="33875">MIAAIFWNLAKPIAAVWFHQSLWLALVGLLVGTVAWRLWERQIKQIKQWNHELALLRKQLDSAQDQFAIQAQTSAALKEQEISNVQHYQITIRNLEEELSIVTGGYKVKINELEQEKNSLAQCIDDLNELLNSVGEENESHLIAKEELLEQNGSLATENASLITQSDQLKTENEQLKKRNEDLTAKVNRLRHSMPDELLSSFLPNVEFLRDSIDTLWTEVHSPGRLLKQIQEISEGTAVRAERIEGTNAWLKQRVQHHWRIYFRRCGGARCQVYVAPKRSQDADLEWIKKYLC</sequence>
<dbReference type="AlphaFoldDB" id="A0A8J7Z601"/>
<name>A0A8J7Z601_9CYAN</name>
<evidence type="ECO:0000256" key="2">
    <source>
        <dbReference type="SAM" id="Phobius"/>
    </source>
</evidence>
<keyword evidence="1" id="KW-0175">Coiled coil</keyword>
<keyword evidence="2" id="KW-0812">Transmembrane</keyword>
<feature type="transmembrane region" description="Helical" evidence="2">
    <location>
        <begin position="20"/>
        <end position="39"/>
    </location>
</feature>
<keyword evidence="2" id="KW-1133">Transmembrane helix</keyword>
<dbReference type="Gene3D" id="1.10.287.1490">
    <property type="match status" value="1"/>
</dbReference>
<accession>A0A8J7Z601</accession>
<comment type="caution">
    <text evidence="3">The sequence shown here is derived from an EMBL/GenBank/DDBJ whole genome shotgun (WGS) entry which is preliminary data.</text>
</comment>
<reference evidence="3" key="1">
    <citation type="submission" date="2019-12" db="EMBL/GenBank/DDBJ databases">
        <title>High-Quality draft genome sequences of three cyanobacteria isolated from the limestone walls of the Old Cathedral of Coimbra.</title>
        <authorList>
            <person name="Tiago I."/>
            <person name="Soares F."/>
            <person name="Portugal A."/>
        </authorList>
    </citation>
    <scope>NUCLEOTIDE SEQUENCE</scope>
    <source>
        <strain evidence="3">A</strain>
    </source>
</reference>
<keyword evidence="4" id="KW-1185">Reference proteome</keyword>